<reference evidence="2" key="2">
    <citation type="submission" date="2023-05" db="EMBL/GenBank/DDBJ databases">
        <authorList>
            <consortium name="Lawrence Berkeley National Laboratory"/>
            <person name="Steindorff A."/>
            <person name="Hensen N."/>
            <person name="Bonometti L."/>
            <person name="Westerberg I."/>
            <person name="Brannstrom I.O."/>
            <person name="Guillou S."/>
            <person name="Cros-Aarteil S."/>
            <person name="Calhoun S."/>
            <person name="Haridas S."/>
            <person name="Kuo A."/>
            <person name="Mondo S."/>
            <person name="Pangilinan J."/>
            <person name="Riley R."/>
            <person name="Labutti K."/>
            <person name="Andreopoulos B."/>
            <person name="Lipzen A."/>
            <person name="Chen C."/>
            <person name="Yanf M."/>
            <person name="Daum C."/>
            <person name="Ng V."/>
            <person name="Clum A."/>
            <person name="Ohm R."/>
            <person name="Martin F."/>
            <person name="Silar P."/>
            <person name="Natvig D."/>
            <person name="Lalanne C."/>
            <person name="Gautier V."/>
            <person name="Ament-Velasquez S.L."/>
            <person name="Kruys A."/>
            <person name="Hutchinson M.I."/>
            <person name="Powell A.J."/>
            <person name="Barry K."/>
            <person name="Miller A.N."/>
            <person name="Grigoriev I.V."/>
            <person name="Debuchy R."/>
            <person name="Gladieux P."/>
            <person name="Thoren M.H."/>
            <person name="Johannesson H."/>
        </authorList>
    </citation>
    <scope>NUCLEOTIDE SEQUENCE</scope>
    <source>
        <strain evidence="2">CBS 892.96</strain>
    </source>
</reference>
<comment type="caution">
    <text evidence="2">The sequence shown here is derived from an EMBL/GenBank/DDBJ whole genome shotgun (WGS) entry which is preliminary data.</text>
</comment>
<dbReference type="AlphaFoldDB" id="A0AAN6WEF9"/>
<keyword evidence="3" id="KW-1185">Reference proteome</keyword>
<sequence length="889" mass="96284">MSLDKENIAKTPEELAQELEEQAVIQQAMMADLGIGRVNDLAVDDGELEAMKAANKAKKCGTKKGRPDHGDHQPRVEYRCRALNESAAVVARCTNMATVWKDAVASGVFDDDDAAAVKGLDDLGGPRLHERKADARVKATALINFQKRQNNNLHPYAMQSQMPPSKKPRHSSSHIHQTVKSGTPFGGHHNRNQNASSSKMTGSSRQSSAPIPPSYSTSKHVQGPPRIVQQRLEIISIPPSQYGGNQKIASPPNMVARAEVLVTPPGNKRPMPSIVFLTVAGAPTLGLFMVFVENKLFIQFTISEYQDFMSSDVTLSLHFGENVLFFSLTFRTAAELEVFLKVLRELKAGKYSVRALESSTKKPVAEMLVAPKTSGVPVKTAPPDAAPAKPVARLPPPTAQAVTPAPKAMQYATRMLAGEGSSRCQLDDHHNVESPQGVLISLDGKDTSPVSKRCSSEVPALVPHAHNISRASTPTQNDALTLEPFKLSVPDAVAMLRNMLTAFIMKKAGGKTKQELAATVEGIREAFMDVVCQDHTGSERQEVVAQIEDYLNSSAATSGEHRRLQYTKEEMFEMFDNQVQPPAWLANLPYLPPRTKSRQSPRLEDPLYTPPVDDVVTKKNICKSTMGMDWVLRKAEFSATTNRGQPVAVITRESSMAASPKQPESEKSKKTILLQPSTATLQPVQVPVKPMDEPRKPDVGLQASRWSSGMAAPIQNINAFTGLPYENRWKKGSYLFDLAQLDPQTKVDRPVDDLVDYFLPTSQAGGKAGAFPTLQSSASDLSSDAQVGDLGRQMSRLSLNSPAGSRATSCSTVRREPIEQVSQLIPIEEDPATPPLNAAAQTFTPTARAAVPATSTPPPANLNTPPSTSALRGLEASRHASRAALPTTG</sequence>
<accession>A0AAN6WEF9</accession>
<dbReference type="EMBL" id="MU866097">
    <property type="protein sequence ID" value="KAK4180544.1"/>
    <property type="molecule type" value="Genomic_DNA"/>
</dbReference>
<evidence type="ECO:0000313" key="2">
    <source>
        <dbReference type="EMBL" id="KAK4180544.1"/>
    </source>
</evidence>
<evidence type="ECO:0000313" key="3">
    <source>
        <dbReference type="Proteomes" id="UP001302321"/>
    </source>
</evidence>
<gene>
    <name evidence="2" type="ORF">QBC36DRAFT_354433</name>
</gene>
<feature type="compositionally biased region" description="Low complexity" evidence="1">
    <location>
        <begin position="376"/>
        <end position="392"/>
    </location>
</feature>
<reference evidence="2" key="1">
    <citation type="journal article" date="2023" name="Mol. Phylogenet. Evol.">
        <title>Genome-scale phylogeny and comparative genomics of the fungal order Sordariales.</title>
        <authorList>
            <person name="Hensen N."/>
            <person name="Bonometti L."/>
            <person name="Westerberg I."/>
            <person name="Brannstrom I.O."/>
            <person name="Guillou S."/>
            <person name="Cros-Aarteil S."/>
            <person name="Calhoun S."/>
            <person name="Haridas S."/>
            <person name="Kuo A."/>
            <person name="Mondo S."/>
            <person name="Pangilinan J."/>
            <person name="Riley R."/>
            <person name="LaButti K."/>
            <person name="Andreopoulos B."/>
            <person name="Lipzen A."/>
            <person name="Chen C."/>
            <person name="Yan M."/>
            <person name="Daum C."/>
            <person name="Ng V."/>
            <person name="Clum A."/>
            <person name="Steindorff A."/>
            <person name="Ohm R.A."/>
            <person name="Martin F."/>
            <person name="Silar P."/>
            <person name="Natvig D.O."/>
            <person name="Lalanne C."/>
            <person name="Gautier V."/>
            <person name="Ament-Velasquez S.L."/>
            <person name="Kruys A."/>
            <person name="Hutchinson M.I."/>
            <person name="Powell A.J."/>
            <person name="Barry K."/>
            <person name="Miller A.N."/>
            <person name="Grigoriev I.V."/>
            <person name="Debuchy R."/>
            <person name="Gladieux P."/>
            <person name="Hiltunen Thoren M."/>
            <person name="Johannesson H."/>
        </authorList>
    </citation>
    <scope>NUCLEOTIDE SEQUENCE</scope>
    <source>
        <strain evidence="2">CBS 892.96</strain>
    </source>
</reference>
<feature type="region of interest" description="Disordered" evidence="1">
    <location>
        <begin position="147"/>
        <end position="223"/>
    </location>
</feature>
<feature type="compositionally biased region" description="Polar residues" evidence="1">
    <location>
        <begin position="192"/>
        <end position="220"/>
    </location>
</feature>
<feature type="compositionally biased region" description="Polar residues" evidence="1">
    <location>
        <begin position="147"/>
        <end position="162"/>
    </location>
</feature>
<feature type="region of interest" description="Disordered" evidence="1">
    <location>
        <begin position="375"/>
        <end position="404"/>
    </location>
</feature>
<feature type="compositionally biased region" description="Polar residues" evidence="1">
    <location>
        <begin position="861"/>
        <end position="870"/>
    </location>
</feature>
<proteinExistence type="predicted"/>
<name>A0AAN6WEF9_9PEZI</name>
<feature type="compositionally biased region" description="Low complexity" evidence="1">
    <location>
        <begin position="844"/>
        <end position="854"/>
    </location>
</feature>
<organism evidence="2 3">
    <name type="scientific">Triangularia setosa</name>
    <dbReference type="NCBI Taxonomy" id="2587417"/>
    <lineage>
        <taxon>Eukaryota</taxon>
        <taxon>Fungi</taxon>
        <taxon>Dikarya</taxon>
        <taxon>Ascomycota</taxon>
        <taxon>Pezizomycotina</taxon>
        <taxon>Sordariomycetes</taxon>
        <taxon>Sordariomycetidae</taxon>
        <taxon>Sordariales</taxon>
        <taxon>Podosporaceae</taxon>
        <taxon>Triangularia</taxon>
    </lineage>
</organism>
<feature type="region of interest" description="Disordered" evidence="1">
    <location>
        <begin position="844"/>
        <end position="889"/>
    </location>
</feature>
<evidence type="ECO:0000256" key="1">
    <source>
        <dbReference type="SAM" id="MobiDB-lite"/>
    </source>
</evidence>
<dbReference type="Proteomes" id="UP001302321">
    <property type="component" value="Unassembled WGS sequence"/>
</dbReference>
<protein>
    <submittedName>
        <fullName evidence="2">Uncharacterized protein</fullName>
    </submittedName>
</protein>